<dbReference type="AlphaFoldDB" id="A0AAW1B0V0"/>
<feature type="domain" description="Jacalin-type lectin" evidence="3">
    <location>
        <begin position="1"/>
        <end position="93"/>
    </location>
</feature>
<dbReference type="SUPFAM" id="SSF51101">
    <property type="entry name" value="Mannose-binding lectins"/>
    <property type="match status" value="1"/>
</dbReference>
<evidence type="ECO:0000313" key="4">
    <source>
        <dbReference type="EMBL" id="KAK9395410.1"/>
    </source>
</evidence>
<dbReference type="InterPro" id="IPR036404">
    <property type="entry name" value="Jacalin-like_lectin_dom_sf"/>
</dbReference>
<dbReference type="InterPro" id="IPR052321">
    <property type="entry name" value="PolyBind_ProtTraffic"/>
</dbReference>
<evidence type="ECO:0000256" key="2">
    <source>
        <dbReference type="ARBA" id="ARBA00022734"/>
    </source>
</evidence>
<comment type="caution">
    <text evidence="4">The sequence shown here is derived from an EMBL/GenBank/DDBJ whole genome shotgun (WGS) entry which is preliminary data.</text>
</comment>
<protein>
    <submittedName>
        <fullName evidence="4">Zymogen granule membrane protein 16</fullName>
    </submittedName>
</protein>
<dbReference type="GO" id="GO:0030246">
    <property type="term" value="F:carbohydrate binding"/>
    <property type="evidence" value="ECO:0007669"/>
    <property type="project" value="UniProtKB-KW"/>
</dbReference>
<dbReference type="InterPro" id="IPR001229">
    <property type="entry name" value="Jacalin-like_lectin_dom"/>
</dbReference>
<gene>
    <name evidence="4" type="ORF">NXF25_018771</name>
</gene>
<name>A0AAW1B0V0_CROAD</name>
<dbReference type="Pfam" id="PF01419">
    <property type="entry name" value="Jacalin"/>
    <property type="match status" value="1"/>
</dbReference>
<sequence>MYSSLQVRYGKEWSNYVGGNLGDLEEIFLFPGESISQVSGKYRSYLQKVVFVPFGRDNGTSFNGAPLFSNTALRYLSSRSGSIIDAIGFHWDKYPCSCSTCRNQTQQQEVAEREQSSGKPSLLPVRLV</sequence>
<organism evidence="4 5">
    <name type="scientific">Crotalus adamanteus</name>
    <name type="common">Eastern diamondback rattlesnake</name>
    <dbReference type="NCBI Taxonomy" id="8729"/>
    <lineage>
        <taxon>Eukaryota</taxon>
        <taxon>Metazoa</taxon>
        <taxon>Chordata</taxon>
        <taxon>Craniata</taxon>
        <taxon>Vertebrata</taxon>
        <taxon>Euteleostomi</taxon>
        <taxon>Lepidosauria</taxon>
        <taxon>Squamata</taxon>
        <taxon>Bifurcata</taxon>
        <taxon>Unidentata</taxon>
        <taxon>Episquamata</taxon>
        <taxon>Toxicofera</taxon>
        <taxon>Serpentes</taxon>
        <taxon>Colubroidea</taxon>
        <taxon>Viperidae</taxon>
        <taxon>Crotalinae</taxon>
        <taxon>Crotalus</taxon>
    </lineage>
</organism>
<reference evidence="4 5" key="1">
    <citation type="journal article" date="2024" name="Proc. Natl. Acad. Sci. U.S.A.">
        <title>The genetic regulatory architecture and epigenomic basis for age-related changes in rattlesnake venom.</title>
        <authorList>
            <person name="Hogan M.P."/>
            <person name="Holding M.L."/>
            <person name="Nystrom G.S."/>
            <person name="Colston T.J."/>
            <person name="Bartlett D.A."/>
            <person name="Mason A.J."/>
            <person name="Ellsworth S.A."/>
            <person name="Rautsaw R.M."/>
            <person name="Lawrence K.C."/>
            <person name="Strickland J.L."/>
            <person name="He B."/>
            <person name="Fraser P."/>
            <person name="Margres M.J."/>
            <person name="Gilbert D.M."/>
            <person name="Gibbs H.L."/>
            <person name="Parkinson C.L."/>
            <person name="Rokyta D.R."/>
        </authorList>
    </citation>
    <scope>NUCLEOTIDE SEQUENCE [LARGE SCALE GENOMIC DNA]</scope>
    <source>
        <strain evidence="4">DRR0105</strain>
    </source>
</reference>
<keyword evidence="2" id="KW-0430">Lectin</keyword>
<dbReference type="EMBL" id="JAOTOJ010000009">
    <property type="protein sequence ID" value="KAK9395410.1"/>
    <property type="molecule type" value="Genomic_DNA"/>
</dbReference>
<evidence type="ECO:0000256" key="1">
    <source>
        <dbReference type="ARBA" id="ARBA00022729"/>
    </source>
</evidence>
<dbReference type="PROSITE" id="PS51752">
    <property type="entry name" value="JACALIN_LECTIN"/>
    <property type="match status" value="1"/>
</dbReference>
<dbReference type="PANTHER" id="PTHR33589">
    <property type="entry name" value="OS11G0524900 PROTEIN"/>
    <property type="match status" value="1"/>
</dbReference>
<accession>A0AAW1B0V0</accession>
<keyword evidence="5" id="KW-1185">Reference proteome</keyword>
<dbReference type="Proteomes" id="UP001474421">
    <property type="component" value="Unassembled WGS sequence"/>
</dbReference>
<dbReference type="Gene3D" id="2.100.10.30">
    <property type="entry name" value="Jacalin-like lectin domain"/>
    <property type="match status" value="1"/>
</dbReference>
<evidence type="ECO:0000259" key="3">
    <source>
        <dbReference type="PROSITE" id="PS51752"/>
    </source>
</evidence>
<evidence type="ECO:0000313" key="5">
    <source>
        <dbReference type="Proteomes" id="UP001474421"/>
    </source>
</evidence>
<dbReference type="PANTHER" id="PTHR33589:SF4">
    <property type="entry name" value="ZYMOGEN GRANULE MEMBRANE PROTEIN 16"/>
    <property type="match status" value="1"/>
</dbReference>
<keyword evidence="1" id="KW-0732">Signal</keyword>
<proteinExistence type="predicted"/>